<organism evidence="1 2">
    <name type="scientific">Shewanella surugensis</name>
    <dbReference type="NCBI Taxonomy" id="212020"/>
    <lineage>
        <taxon>Bacteria</taxon>
        <taxon>Pseudomonadati</taxon>
        <taxon>Pseudomonadota</taxon>
        <taxon>Gammaproteobacteria</taxon>
        <taxon>Alteromonadales</taxon>
        <taxon>Shewanellaceae</taxon>
        <taxon>Shewanella</taxon>
    </lineage>
</organism>
<name>A0ABT0L7K7_9GAMM</name>
<evidence type="ECO:0000313" key="2">
    <source>
        <dbReference type="Proteomes" id="UP001203423"/>
    </source>
</evidence>
<proteinExistence type="predicted"/>
<gene>
    <name evidence="1" type="ORF">L2764_04000</name>
</gene>
<reference evidence="1 2" key="1">
    <citation type="submission" date="2022-01" db="EMBL/GenBank/DDBJ databases">
        <title>Whole genome-based taxonomy of the Shewanellaceae.</title>
        <authorList>
            <person name="Martin-Rodriguez A.J."/>
        </authorList>
    </citation>
    <scope>NUCLEOTIDE SEQUENCE [LARGE SCALE GENOMIC DNA]</scope>
    <source>
        <strain evidence="1 2">DSM 17177</strain>
    </source>
</reference>
<dbReference type="RefSeq" id="WP_248938955.1">
    <property type="nucleotide sequence ID" value="NZ_JAKIKS010000010.1"/>
</dbReference>
<evidence type="ECO:0000313" key="1">
    <source>
        <dbReference type="EMBL" id="MCL1123668.1"/>
    </source>
</evidence>
<protein>
    <submittedName>
        <fullName evidence="1">Uncharacterized protein</fullName>
    </submittedName>
</protein>
<comment type="caution">
    <text evidence="1">The sequence shown here is derived from an EMBL/GenBank/DDBJ whole genome shotgun (WGS) entry which is preliminary data.</text>
</comment>
<dbReference type="EMBL" id="JAKIKS010000010">
    <property type="protein sequence ID" value="MCL1123668.1"/>
    <property type="molecule type" value="Genomic_DNA"/>
</dbReference>
<keyword evidence="2" id="KW-1185">Reference proteome</keyword>
<accession>A0ABT0L7K7</accession>
<sequence>MGVSDLTACEARNRLADIYKNSEPDSHRAALIEQAVIALYEQSDKQGKLPYDVLTFALHASLRVGDRDTVERIIDLLMPLDPLLVGEQITAGQSIDLIDLNEDEDNLIENHNSRNMGNAAAFEDELQDELGFKIPEMKLEPQKKPSPQVTERVEVESQLEEEVLFVKPKPFMSQTEFPLVSPMVSQISPRREFSSIVEQPLSGGIGGGKLGEVSELAQVSKQLLVQTLSTQSTIGSEMHLSTPQNGSRSVSL</sequence>
<dbReference type="Proteomes" id="UP001203423">
    <property type="component" value="Unassembled WGS sequence"/>
</dbReference>